<feature type="domain" description="Nudix hydrolase" evidence="3">
    <location>
        <begin position="3"/>
        <end position="138"/>
    </location>
</feature>
<keyword evidence="2" id="KW-0378">Hydrolase</keyword>
<evidence type="ECO:0000313" key="5">
    <source>
        <dbReference type="Proteomes" id="UP000503011"/>
    </source>
</evidence>
<name>A0A6F8YUH0_9ACTN</name>
<dbReference type="GO" id="GO:0016787">
    <property type="term" value="F:hydrolase activity"/>
    <property type="evidence" value="ECO:0007669"/>
    <property type="project" value="UniProtKB-KW"/>
</dbReference>
<proteinExistence type="predicted"/>
<dbReference type="SUPFAM" id="SSF55811">
    <property type="entry name" value="Nudix"/>
    <property type="match status" value="1"/>
</dbReference>
<dbReference type="EMBL" id="AP022871">
    <property type="protein sequence ID" value="BCB89825.1"/>
    <property type="molecule type" value="Genomic_DNA"/>
</dbReference>
<dbReference type="Pfam" id="PF00293">
    <property type="entry name" value="NUDIX"/>
    <property type="match status" value="1"/>
</dbReference>
<dbReference type="RefSeq" id="WP_173161860.1">
    <property type="nucleotide sequence ID" value="NZ_AP022871.1"/>
</dbReference>
<evidence type="ECO:0000313" key="4">
    <source>
        <dbReference type="EMBL" id="BCB89825.1"/>
    </source>
</evidence>
<accession>A0A6F8YUH0</accession>
<comment type="cofactor">
    <cofactor evidence="1">
        <name>Mg(2+)</name>
        <dbReference type="ChEBI" id="CHEBI:18420"/>
    </cofactor>
</comment>
<dbReference type="Proteomes" id="UP000503011">
    <property type="component" value="Chromosome"/>
</dbReference>
<keyword evidence="5" id="KW-1185">Reference proteome</keyword>
<gene>
    <name evidence="4" type="ORF">Psuf_071380</name>
</gene>
<dbReference type="CDD" id="cd04683">
    <property type="entry name" value="NUDIX_Hydrolase"/>
    <property type="match status" value="1"/>
</dbReference>
<reference evidence="4 5" key="2">
    <citation type="submission" date="2020-03" db="EMBL/GenBank/DDBJ databases">
        <authorList>
            <person name="Ichikawa N."/>
            <person name="Kimura A."/>
            <person name="Kitahashi Y."/>
            <person name="Uohara A."/>
        </authorList>
    </citation>
    <scope>NUCLEOTIDE SEQUENCE [LARGE SCALE GENOMIC DNA]</scope>
    <source>
        <strain evidence="4 5">NBRC 105367</strain>
    </source>
</reference>
<evidence type="ECO:0000256" key="2">
    <source>
        <dbReference type="ARBA" id="ARBA00022801"/>
    </source>
</evidence>
<dbReference type="InterPro" id="IPR000086">
    <property type="entry name" value="NUDIX_hydrolase_dom"/>
</dbReference>
<protein>
    <recommendedName>
        <fullName evidence="3">Nudix hydrolase domain-containing protein</fullName>
    </recommendedName>
</protein>
<evidence type="ECO:0000259" key="3">
    <source>
        <dbReference type="PROSITE" id="PS51462"/>
    </source>
</evidence>
<dbReference type="PANTHER" id="PTHR43046">
    <property type="entry name" value="GDP-MANNOSE MANNOSYL HYDROLASE"/>
    <property type="match status" value="1"/>
</dbReference>
<dbReference type="InterPro" id="IPR015797">
    <property type="entry name" value="NUDIX_hydrolase-like_dom_sf"/>
</dbReference>
<dbReference type="Gene3D" id="3.90.79.10">
    <property type="entry name" value="Nucleoside Triphosphate Pyrophosphohydrolase"/>
    <property type="match status" value="1"/>
</dbReference>
<sequence length="144" mass="15636">MARYTAHVDLHLILRDAQGRVLLGRRQNTGWADGQLGLPSGHLEDGESATTGMAREAGEEIGVLVKADNLRLVHLTHHHTDSGRVALFFEATDWAGEVTNREPDKCAGWSFVDPTDPPAGIVPYITDALRHIAAGAAYSERGWS</sequence>
<dbReference type="AlphaFoldDB" id="A0A6F8YUH0"/>
<dbReference type="KEGG" id="psuu:Psuf_071380"/>
<dbReference type="InterPro" id="IPR020084">
    <property type="entry name" value="NUDIX_hydrolase_CS"/>
</dbReference>
<dbReference type="PROSITE" id="PS51462">
    <property type="entry name" value="NUDIX"/>
    <property type="match status" value="1"/>
</dbReference>
<evidence type="ECO:0000256" key="1">
    <source>
        <dbReference type="ARBA" id="ARBA00001946"/>
    </source>
</evidence>
<dbReference type="PANTHER" id="PTHR43046:SF16">
    <property type="entry name" value="ADP-RIBOSE PYROPHOSPHATASE YJHB-RELATED"/>
    <property type="match status" value="1"/>
</dbReference>
<reference evidence="4 5" key="1">
    <citation type="submission" date="2020-03" db="EMBL/GenBank/DDBJ databases">
        <title>Whole genome shotgun sequence of Phytohabitans suffuscus NBRC 105367.</title>
        <authorList>
            <person name="Komaki H."/>
            <person name="Tamura T."/>
        </authorList>
    </citation>
    <scope>NUCLEOTIDE SEQUENCE [LARGE SCALE GENOMIC DNA]</scope>
    <source>
        <strain evidence="4 5">NBRC 105367</strain>
    </source>
</reference>
<dbReference type="PROSITE" id="PS00893">
    <property type="entry name" value="NUDIX_BOX"/>
    <property type="match status" value="1"/>
</dbReference>
<organism evidence="4 5">
    <name type="scientific">Phytohabitans suffuscus</name>
    <dbReference type="NCBI Taxonomy" id="624315"/>
    <lineage>
        <taxon>Bacteria</taxon>
        <taxon>Bacillati</taxon>
        <taxon>Actinomycetota</taxon>
        <taxon>Actinomycetes</taxon>
        <taxon>Micromonosporales</taxon>
        <taxon>Micromonosporaceae</taxon>
    </lineage>
</organism>